<evidence type="ECO:0000256" key="1">
    <source>
        <dbReference type="ARBA" id="ARBA00022723"/>
    </source>
</evidence>
<proteinExistence type="predicted"/>
<sequence>MVSSVLEGSVGSSGSDENPHWQSVLTCYLCGELFRRPRILPCGHTFCSECLARLREEVIREGKLNGTYSNKMKEIGHFVCPMPECRYSMRLMNLTRFSAKNKTVSEAIGALKRQQHDRQRLQPIRDLDRKPVNITVAVFANVQSNQIAAFTNFRDTRKVTIAVEDASTQTDITLESVIIAIPQSLIQNTRKKMDGNSTFVNTVFQRAISMDNISSHYIPPRDFTWRSCVAMLGVNIIQQIMQM</sequence>
<keyword evidence="3" id="KW-0862">Zinc</keyword>
<evidence type="ECO:0000259" key="5">
    <source>
        <dbReference type="PROSITE" id="PS50089"/>
    </source>
</evidence>
<dbReference type="CTD" id="20237991"/>
<dbReference type="PANTHER" id="PTHR25462">
    <property type="entry name" value="BONUS, ISOFORM C-RELATED"/>
    <property type="match status" value="1"/>
</dbReference>
<dbReference type="HOGENOM" id="CLU_1078689_0_0_1"/>
<keyword evidence="1" id="KW-0479">Metal-binding</keyword>
<dbReference type="InterPro" id="IPR047153">
    <property type="entry name" value="TRIM45/56/19-like"/>
</dbReference>
<dbReference type="InterPro" id="IPR027370">
    <property type="entry name" value="Znf-RING_euk"/>
</dbReference>
<dbReference type="OrthoDB" id="654191at2759"/>
<evidence type="ECO:0000256" key="4">
    <source>
        <dbReference type="PROSITE-ProRule" id="PRU00175"/>
    </source>
</evidence>
<dbReference type="InterPro" id="IPR013083">
    <property type="entry name" value="Znf_RING/FYVE/PHD"/>
</dbReference>
<accession>V4C9I0</accession>
<dbReference type="GO" id="GO:0061630">
    <property type="term" value="F:ubiquitin protein ligase activity"/>
    <property type="evidence" value="ECO:0007669"/>
    <property type="project" value="TreeGrafter"/>
</dbReference>
<dbReference type="GO" id="GO:0008270">
    <property type="term" value="F:zinc ion binding"/>
    <property type="evidence" value="ECO:0007669"/>
    <property type="project" value="UniProtKB-KW"/>
</dbReference>
<evidence type="ECO:0000313" key="7">
    <source>
        <dbReference type="Proteomes" id="UP000030746"/>
    </source>
</evidence>
<dbReference type="EMBL" id="KB201262">
    <property type="protein sequence ID" value="ESO98399.1"/>
    <property type="molecule type" value="Genomic_DNA"/>
</dbReference>
<evidence type="ECO:0000256" key="3">
    <source>
        <dbReference type="ARBA" id="ARBA00022833"/>
    </source>
</evidence>
<keyword evidence="2 4" id="KW-0863">Zinc-finger</keyword>
<dbReference type="Pfam" id="PF13445">
    <property type="entry name" value="zf-RING_UBOX"/>
    <property type="match status" value="1"/>
</dbReference>
<dbReference type="PANTHER" id="PTHR25462:SF291">
    <property type="entry name" value="E3 UBIQUITIN-PROTEIN LIGASE TRIM45"/>
    <property type="match status" value="1"/>
</dbReference>
<dbReference type="Proteomes" id="UP000030746">
    <property type="component" value="Unassembled WGS sequence"/>
</dbReference>
<dbReference type="AlphaFoldDB" id="V4C9I0"/>
<dbReference type="OMA" id="FNWRSCV"/>
<dbReference type="GeneID" id="20237991"/>
<dbReference type="SMART" id="SM00184">
    <property type="entry name" value="RING"/>
    <property type="match status" value="1"/>
</dbReference>
<feature type="domain" description="RING-type" evidence="5">
    <location>
        <begin position="27"/>
        <end position="84"/>
    </location>
</feature>
<dbReference type="PROSITE" id="PS00518">
    <property type="entry name" value="ZF_RING_1"/>
    <property type="match status" value="1"/>
</dbReference>
<keyword evidence="7" id="KW-1185">Reference proteome</keyword>
<organism evidence="6 7">
    <name type="scientific">Lottia gigantea</name>
    <name type="common">Giant owl limpet</name>
    <dbReference type="NCBI Taxonomy" id="225164"/>
    <lineage>
        <taxon>Eukaryota</taxon>
        <taxon>Metazoa</taxon>
        <taxon>Spiralia</taxon>
        <taxon>Lophotrochozoa</taxon>
        <taxon>Mollusca</taxon>
        <taxon>Gastropoda</taxon>
        <taxon>Patellogastropoda</taxon>
        <taxon>Lottioidea</taxon>
        <taxon>Lottiidae</taxon>
        <taxon>Lottia</taxon>
    </lineage>
</organism>
<name>V4C9I0_LOTGI</name>
<gene>
    <name evidence="6" type="ORF">LOTGIDRAFT_159207</name>
</gene>
<dbReference type="InterPro" id="IPR001841">
    <property type="entry name" value="Znf_RING"/>
</dbReference>
<evidence type="ECO:0000313" key="6">
    <source>
        <dbReference type="EMBL" id="ESO98399.1"/>
    </source>
</evidence>
<protein>
    <recommendedName>
        <fullName evidence="5">RING-type domain-containing protein</fullName>
    </recommendedName>
</protein>
<evidence type="ECO:0000256" key="2">
    <source>
        <dbReference type="ARBA" id="ARBA00022771"/>
    </source>
</evidence>
<dbReference type="KEGG" id="lgi:LOTGIDRAFT_159207"/>
<dbReference type="RefSeq" id="XP_009051092.1">
    <property type="nucleotide sequence ID" value="XM_009052844.1"/>
</dbReference>
<dbReference type="InterPro" id="IPR017907">
    <property type="entry name" value="Znf_RING_CS"/>
</dbReference>
<reference evidence="6 7" key="1">
    <citation type="journal article" date="2013" name="Nature">
        <title>Insights into bilaterian evolution from three spiralian genomes.</title>
        <authorList>
            <person name="Simakov O."/>
            <person name="Marletaz F."/>
            <person name="Cho S.J."/>
            <person name="Edsinger-Gonzales E."/>
            <person name="Havlak P."/>
            <person name="Hellsten U."/>
            <person name="Kuo D.H."/>
            <person name="Larsson T."/>
            <person name="Lv J."/>
            <person name="Arendt D."/>
            <person name="Savage R."/>
            <person name="Osoegawa K."/>
            <person name="de Jong P."/>
            <person name="Grimwood J."/>
            <person name="Chapman J.A."/>
            <person name="Shapiro H."/>
            <person name="Aerts A."/>
            <person name="Otillar R.P."/>
            <person name="Terry A.Y."/>
            <person name="Boore J.L."/>
            <person name="Grigoriev I.V."/>
            <person name="Lindberg D.R."/>
            <person name="Seaver E.C."/>
            <person name="Weisblat D.A."/>
            <person name="Putnam N.H."/>
            <person name="Rokhsar D.S."/>
        </authorList>
    </citation>
    <scope>NUCLEOTIDE SEQUENCE [LARGE SCALE GENOMIC DNA]</scope>
</reference>
<dbReference type="SUPFAM" id="SSF57850">
    <property type="entry name" value="RING/U-box"/>
    <property type="match status" value="1"/>
</dbReference>
<dbReference type="Gene3D" id="3.30.40.10">
    <property type="entry name" value="Zinc/RING finger domain, C3HC4 (zinc finger)"/>
    <property type="match status" value="1"/>
</dbReference>
<dbReference type="PROSITE" id="PS50089">
    <property type="entry name" value="ZF_RING_2"/>
    <property type="match status" value="1"/>
</dbReference>